<reference evidence="13" key="1">
    <citation type="submission" date="2018-01" db="EMBL/GenBank/DDBJ databases">
        <title>Draft Genome Sequence of the Radioresistant Bacterium Deinococcus aerius TR0125, Isolated from the Higher Atmosphere above Japan.</title>
        <authorList>
            <person name="Satoh K."/>
            <person name="Arai H."/>
            <person name="Sanzen T."/>
            <person name="Kawaguchi Y."/>
            <person name="Hayashi H."/>
            <person name="Yokobori S."/>
            <person name="Yamagishi A."/>
            <person name="Oono Y."/>
            <person name="Narumi I."/>
        </authorList>
    </citation>
    <scope>NUCLEOTIDE SEQUENCE [LARGE SCALE GENOMIC DNA]</scope>
    <source>
        <strain evidence="13">TR0125</strain>
    </source>
</reference>
<evidence type="ECO:0000313" key="12">
    <source>
        <dbReference type="EMBL" id="GBF06476.1"/>
    </source>
</evidence>
<dbReference type="Gene3D" id="1.10.340.30">
    <property type="entry name" value="Hypothetical protein, domain 2"/>
    <property type="match status" value="1"/>
</dbReference>
<dbReference type="InterPro" id="IPR011257">
    <property type="entry name" value="DNA_glycosylase"/>
</dbReference>
<dbReference type="GO" id="GO:0140097">
    <property type="term" value="F:catalytic activity, acting on DNA"/>
    <property type="evidence" value="ECO:0007669"/>
    <property type="project" value="UniProtKB-ARBA"/>
</dbReference>
<dbReference type="EMBL" id="BFAG01000009">
    <property type="protein sequence ID" value="GBF06476.1"/>
    <property type="molecule type" value="Genomic_DNA"/>
</dbReference>
<name>A0A2I9D6X1_9DEIO</name>
<proteinExistence type="inferred from homology"/>
<dbReference type="CDD" id="cd00056">
    <property type="entry name" value="ENDO3c"/>
    <property type="match status" value="1"/>
</dbReference>
<dbReference type="PANTHER" id="PTHR47203:SF1">
    <property type="entry name" value="HYPOTHETICAL BASE EXCISION DNA REPAIR PROTEIN (EUROFUNG)"/>
    <property type="match status" value="1"/>
</dbReference>
<comment type="similarity">
    <text evidence="2">Belongs to the Nth/MutY family.</text>
</comment>
<sequence>MPRVPSAEAPVRPTPSGRVPRPTPAQEAPPPAHLPELLRRLAETYLPSPPAPRVSPEPLDDLVETILAQQNTSALTRRQFAALKATYPMWEAALADGPDGVEAVLRAAGGGLARIKADYIWNVLHRLEEVQPSGEEGGPLSLRLLRNMNDAEARALLESLPGVGMKTASLLLLFDLARPAIPVENNIHRVAGRLDLIPARWNVLKAERWFDEVLARDWATRYTFHVSAIRHGRQTCLARRPRCEVCVLRDLCPSAGIFLEDGPDTR</sequence>
<dbReference type="PANTHER" id="PTHR47203">
    <property type="match status" value="1"/>
</dbReference>
<keyword evidence="4" id="KW-0227">DNA damage</keyword>
<evidence type="ECO:0000256" key="6">
    <source>
        <dbReference type="ARBA" id="ARBA00023004"/>
    </source>
</evidence>
<keyword evidence="6" id="KW-0408">Iron</keyword>
<keyword evidence="13" id="KW-1185">Reference proteome</keyword>
<evidence type="ECO:0000256" key="8">
    <source>
        <dbReference type="ARBA" id="ARBA00023204"/>
    </source>
</evidence>
<evidence type="ECO:0000256" key="1">
    <source>
        <dbReference type="ARBA" id="ARBA00001966"/>
    </source>
</evidence>
<evidence type="ECO:0000256" key="10">
    <source>
        <dbReference type="SAM" id="MobiDB-lite"/>
    </source>
</evidence>
<dbReference type="GO" id="GO:0016798">
    <property type="term" value="F:hydrolase activity, acting on glycosyl bonds"/>
    <property type="evidence" value="ECO:0007669"/>
    <property type="project" value="UniProtKB-KW"/>
</dbReference>
<comment type="caution">
    <text evidence="12">The sequence shown here is derived from an EMBL/GenBank/DDBJ whole genome shotgun (WGS) entry which is preliminary data.</text>
</comment>
<evidence type="ECO:0000256" key="9">
    <source>
        <dbReference type="ARBA" id="ARBA00023295"/>
    </source>
</evidence>
<dbReference type="GO" id="GO:0046872">
    <property type="term" value="F:metal ion binding"/>
    <property type="evidence" value="ECO:0007669"/>
    <property type="project" value="UniProtKB-KW"/>
</dbReference>
<dbReference type="InterPro" id="IPR003265">
    <property type="entry name" value="HhH-GPD_domain"/>
</dbReference>
<keyword evidence="5" id="KW-0378">Hydrolase</keyword>
<dbReference type="GO" id="GO:0006284">
    <property type="term" value="P:base-excision repair"/>
    <property type="evidence" value="ECO:0007669"/>
    <property type="project" value="InterPro"/>
</dbReference>
<keyword evidence="3" id="KW-0479">Metal-binding</keyword>
<dbReference type="SMART" id="SM00478">
    <property type="entry name" value="ENDO3c"/>
    <property type="match status" value="1"/>
</dbReference>
<dbReference type="SUPFAM" id="SSF48150">
    <property type="entry name" value="DNA-glycosylase"/>
    <property type="match status" value="1"/>
</dbReference>
<evidence type="ECO:0000259" key="11">
    <source>
        <dbReference type="SMART" id="SM00478"/>
    </source>
</evidence>
<accession>A0A2I9D6X1</accession>
<feature type="region of interest" description="Disordered" evidence="10">
    <location>
        <begin position="1"/>
        <end position="34"/>
    </location>
</feature>
<gene>
    <name evidence="12" type="ORF">DAERI_090062</name>
</gene>
<protein>
    <submittedName>
        <fullName evidence="12">HhH-GPD protein</fullName>
    </submittedName>
</protein>
<evidence type="ECO:0000256" key="2">
    <source>
        <dbReference type="ARBA" id="ARBA00008343"/>
    </source>
</evidence>
<dbReference type="Gene3D" id="1.10.1670.10">
    <property type="entry name" value="Helix-hairpin-Helix base-excision DNA repair enzymes (C-terminal)"/>
    <property type="match status" value="1"/>
</dbReference>
<dbReference type="Pfam" id="PF10576">
    <property type="entry name" value="EndIII_4Fe-2S"/>
    <property type="match status" value="1"/>
</dbReference>
<dbReference type="InterPro" id="IPR004035">
    <property type="entry name" value="Endouclease-III_FeS-bd_BS"/>
</dbReference>
<dbReference type="InterPro" id="IPR023170">
    <property type="entry name" value="HhH_base_excis_C"/>
</dbReference>
<dbReference type="InterPro" id="IPR003651">
    <property type="entry name" value="Endonuclease3_FeS-loop_motif"/>
</dbReference>
<feature type="compositionally biased region" description="Pro residues" evidence="10">
    <location>
        <begin position="21"/>
        <end position="33"/>
    </location>
</feature>
<dbReference type="Proteomes" id="UP000236569">
    <property type="component" value="Unassembled WGS sequence"/>
</dbReference>
<dbReference type="SMART" id="SM00525">
    <property type="entry name" value="FES"/>
    <property type="match status" value="1"/>
</dbReference>
<dbReference type="RefSeq" id="WP_235610376.1">
    <property type="nucleotide sequence ID" value="NZ_BFAG01000009.1"/>
</dbReference>
<comment type="cofactor">
    <cofactor evidence="1">
        <name>[4Fe-4S] cluster</name>
        <dbReference type="ChEBI" id="CHEBI:49883"/>
    </cofactor>
</comment>
<dbReference type="PROSITE" id="PS00764">
    <property type="entry name" value="ENDONUCLEASE_III_1"/>
    <property type="match status" value="1"/>
</dbReference>
<evidence type="ECO:0000256" key="4">
    <source>
        <dbReference type="ARBA" id="ARBA00022763"/>
    </source>
</evidence>
<evidence type="ECO:0000256" key="5">
    <source>
        <dbReference type="ARBA" id="ARBA00022801"/>
    </source>
</evidence>
<keyword evidence="9" id="KW-0326">Glycosidase</keyword>
<evidence type="ECO:0000256" key="3">
    <source>
        <dbReference type="ARBA" id="ARBA00022723"/>
    </source>
</evidence>
<feature type="domain" description="HhH-GPD" evidence="11">
    <location>
        <begin position="67"/>
        <end position="228"/>
    </location>
</feature>
<organism evidence="12 13">
    <name type="scientific">Deinococcus aerius</name>
    <dbReference type="NCBI Taxonomy" id="200253"/>
    <lineage>
        <taxon>Bacteria</taxon>
        <taxon>Thermotogati</taxon>
        <taxon>Deinococcota</taxon>
        <taxon>Deinococci</taxon>
        <taxon>Deinococcales</taxon>
        <taxon>Deinococcaceae</taxon>
        <taxon>Deinococcus</taxon>
    </lineage>
</organism>
<evidence type="ECO:0000256" key="7">
    <source>
        <dbReference type="ARBA" id="ARBA00023014"/>
    </source>
</evidence>
<keyword evidence="8" id="KW-0234">DNA repair</keyword>
<dbReference type="GO" id="GO:0051539">
    <property type="term" value="F:4 iron, 4 sulfur cluster binding"/>
    <property type="evidence" value="ECO:0007669"/>
    <property type="project" value="InterPro"/>
</dbReference>
<evidence type="ECO:0000313" key="13">
    <source>
        <dbReference type="Proteomes" id="UP000236569"/>
    </source>
</evidence>
<keyword evidence="7" id="KW-0411">Iron-sulfur</keyword>
<dbReference type="AlphaFoldDB" id="A0A2I9D6X1"/>